<evidence type="ECO:0000313" key="9">
    <source>
        <dbReference type="EMBL" id="QOK36430.1"/>
    </source>
</evidence>
<dbReference type="GO" id="GO:0006396">
    <property type="term" value="P:RNA processing"/>
    <property type="evidence" value="ECO:0007669"/>
    <property type="project" value="InterPro"/>
</dbReference>
<evidence type="ECO:0000256" key="6">
    <source>
        <dbReference type="SAM" id="MobiDB-lite"/>
    </source>
</evidence>
<dbReference type="Gene3D" id="3.40.50.300">
    <property type="entry name" value="P-loop containing nucleotide triphosphate hydrolases"/>
    <property type="match status" value="2"/>
</dbReference>
<accession>A0A7L9K4A2</accession>
<dbReference type="InterPro" id="IPR027351">
    <property type="entry name" value="(+)RNA_virus_helicase_core_dom"/>
</dbReference>
<proteinExistence type="predicted"/>
<dbReference type="GO" id="GO:0075523">
    <property type="term" value="P:viral translational frameshifting"/>
    <property type="evidence" value="ECO:0007669"/>
    <property type="project" value="UniProtKB-KW"/>
</dbReference>
<sequence>MTNFRSNWHARRRVKPTTAGRQIGTTGLYVQGPAVQNNLPKSRSAQKKAEGRYRTTTQRKRAVAQRKAAATEVARNIDGSPVISVGTEAVPQSKVTFSTPKPINNVTIQFGHFKSGQYVVGGTETSPSAGMKNTPKPINSSSDQSDKGFTKVVSKSTRKRGNVPKTEKKKGKGPSGPKKGKLPLILKEDLPPSGVGDEKSARAKEAAATKSLKAAWVIKGSCKVAPADPIFETKTLYSRFVPTMSKSVEFVTEDEGERTFGYWRQTEGSRWGKRIAWVEGRRFELECDEAGDVFVNGIWRILSALNYGAKIPYGVLKDLGWHIYADDTKYVTLKHRGKLGTYKRECERVALTIFAQNMGFLTDEVKTLAPTVGEGFCYIHWFWEAAFLHNYNLSLEGIRRKLGKYPHMVDVVTLFLKIFPFLRHWGFRCEKVEGVKGLLHADLSGPNHIMIDNYGPYRVGGRKLSEIKEGGIKGPAVSVISEKGALKRKLRQKVRKSERRSLKKALERISPPGEGKWRVQKLMKKDYLKQKLPLPKVDEGGCFFRVLDNLLRRGHRTSKRSLYAGLSDDYHSLRRQATLRYNLGQLGVSNVISALRLKEVLLSIDRSFDLGDVHLTWQNSVTYHIVPSGKLWDLTLTQLLRSDPDGLIGMDYSTFDLELSRVMADTTDKVKNMQVKDSVALRAVEGAVLADFNYSKSLYDSKPVVVVPYKVEETLQRLIVAQFPELRLKFTHSILNAHAVAAISRLCYNHLLKYRFSDLDIIDIGGDIRFHIQNSLNGVHICNPILDVKDASRYTSRNIDWERTYSRDITKAIGGKQNVSFCYKNALDCDHKASVAIAVEVYDISLDDVATIMLKREIDVCHFVLVCPGELLDSMKNDIPVPDLGIVIRHGDDGTSLDYYMPEGLGYSHNKDKILSFFKYPVFLKGGQLFHCELLGTRLSINEFRITRNKSFSSGQFRIPISVPRATANLIAIRIPDWKKRGSFLNKNFSQEIMVDKVFFIRAIQYVMGITSSVNDKTFEYVTTWLRNNSARIVISGKVIHQDVHIDTRYLEKVAAILLVIGAKKKTLGTRYARKLNVSTGGDLSASALLKEKIQDAYGDFMDKMQVLGKYLFPFLGLVGDLDVDSLYRECEKTTNLETTIFIKENGEPISKSFEIEKINEHVEKSLGVVLENQVKKEADHGIFVPSIKLRGSATRGDPGCGLKAGSKGDSFFLNVVKNWVERCALQGVKLFFKFLDLLDNLKEKFSNKLMRGIGLVKSILTFFTPDSSWGDAISLGISEIVYQSVIFLWDLSSGKGVIKSFFSLLTRIVTVFSTHNFFFKNADGSTDIFLQSAVVSTLVTTFERKIIGDEGTYVGGVLKALIATGILRGSIRYYLTLWFNDQDSSFGPYVLSNLDVVENYQALVTILKRSLLKLQSFLEVQVANVLMLATDFLGKETSIGRGVERVIQIQSGITERLQRVREWLGFKRSFAQTIPSTEFITQSFDVAENDEDFHTVRESSDAEFEENFSEVFGINPDGSVQGGGNNYKSFFYHCNRALKRLLKWTKSGIIGVCHATLEIWALIRKYSWRLVVDVITVWKLDHLLRKISTEVIESCDLVLSLGRRTLAALDKFFPGSMTFAMYVDLMLGDINLTIAKKTLLVHEVLTLLTTNISFTTKMLRKVVFTLYLKALPPNLALFEYDRSSPYQIRDMPVRVLLTRADGEILLPFGGPGTFTPSVFSRVQGGFRRRMTGGRPIANTLLNPFSTMKALCTVLCANLQFLFGDIASVLSPLTTRIREFRTWVFRLYFDKFVGIDSDANEGSITTLVIDTNILGEAFLEARLAAEIRLTYLQSVEREVNQNLSDNDLVPGNGGSQFTTFLSLPFFDWIRRGLCLTTNLIKFFFYGTLICTYEGGITSEVLNVGLLILKGLCFGFSWMDFLMVCFTLRDHFPWTWEEIRYKIQRFYYVAKACPVVDDVRAVGINFPRETYDDVLARISQGLLSLRSATSNFRKRREKKVHEDVLVEKYRRELLIEDPDDIISTDTDLGSTTESVSGTVSTDPELEKDDLLVENETSEFSGCPDEDVERDNLVGETSKNVSKNKKRAKKNKYRNGRKQNKRAVEEATDEVAADRTSVPARKVALGDTTDLSDLRSGRSFDDFIKEKVSTNRDDSIYRSDINKLNFQVTTYKSVEVPQYGSVFQKAINNSCGAIIPPPDYSKLNPLSWDINEYVYNRVLELCNVLRTVQGVWASLKNSNFQHELVIESLDPHVSLYHLGDGKVINKGNVKADDLDFAFCFDGNSIRPFLGSKEGLKVTEPFLVLHEDLRVFYSELFLRRFKSIDFVDYDLSCNKKFFAVESPPGGGKTTELIATFVEFFAKGLEVRIVTANRNSREEIVTKVLALLVHRGICEIKADVKVMMYDRIRTADSYCMNVAEVKPVDVLFIDELFMIHAGQTLFLTHLLKATYTIGYGDSNQIGFINRIDLQVANYFNINDVILDECRSYRSLSYRCPADVCRELSEVYGRKISPACNSREDTMEIRPIRCLDDFEFEDGVKYITFTQGEKFEINKVLGKSKVKCEDVQTIHEVQGNTYQHVRLVRIKPQDDPVFASQVHITVALSRHVESLRYFVISVKLNDATCERINHSKELSRLAREVADSTPYIEAVEDDEYLEVVDNKPQEGKGPPGSSTVSAFQDFLEEVIPGTTLTSLGNLSAELSTSEFKSVVDRIKVKANTFIGKKPLEPRSQRV</sequence>
<gene>
    <name evidence="9" type="primary">ORF1a</name>
</gene>
<keyword evidence="1" id="KW-0808">Transferase</keyword>
<evidence type="ECO:0000259" key="8">
    <source>
        <dbReference type="PROSITE" id="PS51743"/>
    </source>
</evidence>
<dbReference type="GO" id="GO:0003723">
    <property type="term" value="F:RNA binding"/>
    <property type="evidence" value="ECO:0007669"/>
    <property type="project" value="InterPro"/>
</dbReference>
<dbReference type="GO" id="GO:0005524">
    <property type="term" value="F:ATP binding"/>
    <property type="evidence" value="ECO:0007669"/>
    <property type="project" value="UniProtKB-KW"/>
</dbReference>
<evidence type="ECO:0000256" key="1">
    <source>
        <dbReference type="ARBA" id="ARBA00022679"/>
    </source>
</evidence>
<feature type="domain" description="Alphavirus-like MT" evidence="8">
    <location>
        <begin position="729"/>
        <end position="918"/>
    </location>
</feature>
<organism evidence="9">
    <name type="scientific">Olive leaf yellowing-associated virus</name>
    <dbReference type="NCBI Taxonomy" id="82791"/>
    <lineage>
        <taxon>Viruses</taxon>
        <taxon>Riboviria</taxon>
        <taxon>Orthornavirae</taxon>
        <taxon>Kitrinoviricota</taxon>
        <taxon>Alsuviricetes</taxon>
        <taxon>Martellivirales</taxon>
        <taxon>Closteroviridae</taxon>
        <taxon>Olivavirus</taxon>
        <taxon>Olivavirus flavioleae</taxon>
    </lineage>
</organism>
<dbReference type="SUPFAM" id="SSF52540">
    <property type="entry name" value="P-loop containing nucleoside triphosphate hydrolases"/>
    <property type="match status" value="1"/>
</dbReference>
<reference evidence="9" key="1">
    <citation type="journal article" date="2020" name="Plants (Basel)">
        <title>Molecular Characterization of the Complete Coding Sequence of Olive Leaf Yellowing-Associated Virus.</title>
        <authorList>
            <person name="Ruiz-Garcia A.B."/>
            <person name="Candresse T."/>
            <person name="Canales C."/>
            <person name="Moran F."/>
            <person name="Machado de Oliveira C."/>
            <person name="Bertolini E."/>
            <person name="Olmos A."/>
        </authorList>
    </citation>
    <scope>NUCLEOTIDE SEQUENCE</scope>
    <source>
        <strain evidence="9">CS1</strain>
    </source>
</reference>
<dbReference type="PROSITE" id="PS51657">
    <property type="entry name" value="PSRV_HELICASE"/>
    <property type="match status" value="1"/>
</dbReference>
<feature type="compositionally biased region" description="Basic residues" evidence="6">
    <location>
        <begin position="2080"/>
        <end position="2099"/>
    </location>
</feature>
<feature type="region of interest" description="Disordered" evidence="6">
    <location>
        <begin position="121"/>
        <end position="202"/>
    </location>
</feature>
<evidence type="ECO:0000256" key="2">
    <source>
        <dbReference type="ARBA" id="ARBA00022741"/>
    </source>
</evidence>
<feature type="compositionally biased region" description="Polar residues" evidence="6">
    <location>
        <begin position="34"/>
        <end position="43"/>
    </location>
</feature>
<feature type="region of interest" description="Disordered" evidence="6">
    <location>
        <begin position="33"/>
        <end position="57"/>
    </location>
</feature>
<evidence type="ECO:0000259" key="7">
    <source>
        <dbReference type="PROSITE" id="PS51657"/>
    </source>
</evidence>
<feature type="domain" description="(+)RNA virus helicase C-terminal" evidence="7">
    <location>
        <begin position="2310"/>
        <end position="2641"/>
    </location>
</feature>
<dbReference type="InterPro" id="IPR002588">
    <property type="entry name" value="Alphavirus-like_MT_dom"/>
</dbReference>
<dbReference type="InterPro" id="IPR027417">
    <property type="entry name" value="P-loop_NTPase"/>
</dbReference>
<keyword evidence="3" id="KW-0688">Ribosomal frameshifting</keyword>
<feature type="compositionally biased region" description="Basic and acidic residues" evidence="6">
    <location>
        <begin position="186"/>
        <end position="202"/>
    </location>
</feature>
<evidence type="ECO:0000256" key="3">
    <source>
        <dbReference type="ARBA" id="ARBA00022758"/>
    </source>
</evidence>
<dbReference type="PROSITE" id="PS51743">
    <property type="entry name" value="ALPHAVIRUS_MT"/>
    <property type="match status" value="1"/>
</dbReference>
<dbReference type="GO" id="GO:0008174">
    <property type="term" value="F:mRNA methyltransferase activity"/>
    <property type="evidence" value="ECO:0007669"/>
    <property type="project" value="UniProtKB-UniRule"/>
</dbReference>
<dbReference type="GO" id="GO:0016556">
    <property type="term" value="P:mRNA modification"/>
    <property type="evidence" value="ECO:0007669"/>
    <property type="project" value="InterPro"/>
</dbReference>
<dbReference type="EMBL" id="MT809205">
    <property type="protein sequence ID" value="QOK36430.1"/>
    <property type="molecule type" value="Genomic_RNA"/>
</dbReference>
<feature type="region of interest" description="Disordered" evidence="6">
    <location>
        <begin position="2024"/>
        <end position="2110"/>
    </location>
</feature>
<dbReference type="Pfam" id="PF01443">
    <property type="entry name" value="Viral_helicase1"/>
    <property type="match status" value="1"/>
</dbReference>
<dbReference type="GO" id="GO:0016787">
    <property type="term" value="F:hydrolase activity"/>
    <property type="evidence" value="ECO:0007669"/>
    <property type="project" value="UniProtKB-KW"/>
</dbReference>
<keyword evidence="2" id="KW-0547">Nucleotide-binding</keyword>
<evidence type="ECO:0000256" key="4">
    <source>
        <dbReference type="ARBA" id="ARBA00022801"/>
    </source>
</evidence>
<dbReference type="Pfam" id="PF01660">
    <property type="entry name" value="Vmethyltransf"/>
    <property type="match status" value="1"/>
</dbReference>
<feature type="compositionally biased region" description="Acidic residues" evidence="6">
    <location>
        <begin position="2042"/>
        <end position="2055"/>
    </location>
</feature>
<feature type="compositionally biased region" description="Basic residues" evidence="6">
    <location>
        <begin position="156"/>
        <end position="172"/>
    </location>
</feature>
<name>A0A7L9K4A2_9CLOS</name>
<feature type="compositionally biased region" description="Low complexity" evidence="6">
    <location>
        <begin position="2028"/>
        <end position="2040"/>
    </location>
</feature>
<evidence type="ECO:0000256" key="5">
    <source>
        <dbReference type="ARBA" id="ARBA00022840"/>
    </source>
</evidence>
<protein>
    <submittedName>
        <fullName evidence="9">Polyprotein 1a</fullName>
    </submittedName>
</protein>
<keyword evidence="4" id="KW-0378">Hydrolase</keyword>
<keyword evidence="5" id="KW-0067">ATP-binding</keyword>